<organism evidence="1 2">
    <name type="scientific">Lacipirellula parvula</name>
    <dbReference type="NCBI Taxonomy" id="2650471"/>
    <lineage>
        <taxon>Bacteria</taxon>
        <taxon>Pseudomonadati</taxon>
        <taxon>Planctomycetota</taxon>
        <taxon>Planctomycetia</taxon>
        <taxon>Pirellulales</taxon>
        <taxon>Lacipirellulaceae</taxon>
        <taxon>Lacipirellula</taxon>
    </lineage>
</organism>
<sequence length="84" mass="8855">MGIQRDNGYSATVQAFLAVGESMIRLAKTGRTTLTFAEACELPPGTEGELVVCVDGHRDTRGVVLLDGLTLGQRVAAYAVTAPF</sequence>
<reference evidence="2" key="1">
    <citation type="submission" date="2019-10" db="EMBL/GenBank/DDBJ databases">
        <title>Lacipirellula parvula gen. nov., sp. nov., representing a lineage of planctomycetes widespread in freshwater anoxic habitats, and description of the family Lacipirellulaceae.</title>
        <authorList>
            <person name="Dedysh S.N."/>
            <person name="Kulichevskaya I.S."/>
            <person name="Beletsky A.V."/>
            <person name="Rakitin A.L."/>
            <person name="Mardanov A.V."/>
            <person name="Ivanova A.A."/>
            <person name="Saltykova V.X."/>
            <person name="Rijpstra W.I.C."/>
            <person name="Sinninghe Damste J.S."/>
            <person name="Ravin N.V."/>
        </authorList>
    </citation>
    <scope>NUCLEOTIDE SEQUENCE [LARGE SCALE GENOMIC DNA]</scope>
    <source>
        <strain evidence="2">PX69</strain>
    </source>
</reference>
<name>A0A5K7X398_9BACT</name>
<protein>
    <submittedName>
        <fullName evidence="1">Uncharacterized protein</fullName>
    </submittedName>
</protein>
<dbReference type="EMBL" id="AP021861">
    <property type="protein sequence ID" value="BBO30835.1"/>
    <property type="molecule type" value="Genomic_DNA"/>
</dbReference>
<dbReference type="Proteomes" id="UP000326837">
    <property type="component" value="Chromosome"/>
</dbReference>
<keyword evidence="2" id="KW-1185">Reference proteome</keyword>
<evidence type="ECO:0000313" key="2">
    <source>
        <dbReference type="Proteomes" id="UP000326837"/>
    </source>
</evidence>
<dbReference type="RefSeq" id="WP_152097096.1">
    <property type="nucleotide sequence ID" value="NZ_AP021861.1"/>
</dbReference>
<dbReference type="KEGG" id="lpav:PLANPX_0447"/>
<proteinExistence type="predicted"/>
<accession>A0A5K7X398</accession>
<evidence type="ECO:0000313" key="1">
    <source>
        <dbReference type="EMBL" id="BBO30835.1"/>
    </source>
</evidence>
<dbReference type="AlphaFoldDB" id="A0A5K7X398"/>
<gene>
    <name evidence="1" type="ORF">PLANPX_0447</name>
</gene>